<keyword evidence="1" id="KW-0732">Signal</keyword>
<evidence type="ECO:0000313" key="3">
    <source>
        <dbReference type="Proteomes" id="UP000634530"/>
    </source>
</evidence>
<sequence>MRISAFAPTAILLGLFTLPAQAADLSALTNLATQLGGGSTTQATGTTADAGSCNPKQVQDLQKQIYAAKIKGDTVKANGLQMAVDHINASCNGVASTQQPITNSAAPQDPKAQAIEAGVKALGGLFK</sequence>
<evidence type="ECO:0000313" key="2">
    <source>
        <dbReference type="EMBL" id="QXI28158.1"/>
    </source>
</evidence>
<evidence type="ECO:0000256" key="1">
    <source>
        <dbReference type="SAM" id="SignalP"/>
    </source>
</evidence>
<name>A0A9E6PKL3_9PSED</name>
<accession>A0A9E6PKL3</accession>
<dbReference type="KEGG" id="pvw:HU752_030480"/>
<dbReference type="AlphaFoldDB" id="A0A9E6PKL3"/>
<dbReference type="Proteomes" id="UP000634530">
    <property type="component" value="Chromosome"/>
</dbReference>
<gene>
    <name evidence="2" type="ORF">HU752_030480</name>
</gene>
<organism evidence="2 3">
    <name type="scientific">Pseudomonas vanderleydeniana</name>
    <dbReference type="NCBI Taxonomy" id="2745495"/>
    <lineage>
        <taxon>Bacteria</taxon>
        <taxon>Pseudomonadati</taxon>
        <taxon>Pseudomonadota</taxon>
        <taxon>Gammaproteobacteria</taxon>
        <taxon>Pseudomonadales</taxon>
        <taxon>Pseudomonadaceae</taxon>
        <taxon>Pseudomonas</taxon>
    </lineage>
</organism>
<dbReference type="Pfam" id="PF06476">
    <property type="entry name" value="DUF1090"/>
    <property type="match status" value="1"/>
</dbReference>
<feature type="chain" id="PRO_5039636623" evidence="1">
    <location>
        <begin position="23"/>
        <end position="127"/>
    </location>
</feature>
<reference evidence="2 3" key="1">
    <citation type="journal article" date="2020" name="Microorganisms">
        <title>Reliable Identification of Environmental Pseudomonas Isolates Using the rpoD Gene.</title>
        <authorList>
            <consortium name="The Broad Institute Genome Sequencing Platform"/>
            <person name="Girard L."/>
            <person name="Lood C."/>
            <person name="Rokni-Zadeh H."/>
            <person name="van Noort V."/>
            <person name="Lavigne R."/>
            <person name="De Mot R."/>
        </authorList>
    </citation>
    <scope>NUCLEOTIDE SEQUENCE [LARGE SCALE GENOMIC DNA]</scope>
    <source>
        <strain evidence="2 3">RW8P3</strain>
    </source>
</reference>
<keyword evidence="3" id="KW-1185">Reference proteome</keyword>
<dbReference type="RefSeq" id="WP_186686757.1">
    <property type="nucleotide sequence ID" value="NZ_CP077093.1"/>
</dbReference>
<protein>
    <submittedName>
        <fullName evidence="2">DUF1090 family protein</fullName>
    </submittedName>
</protein>
<proteinExistence type="predicted"/>
<dbReference type="EMBL" id="CP077093">
    <property type="protein sequence ID" value="QXI28158.1"/>
    <property type="molecule type" value="Genomic_DNA"/>
</dbReference>
<reference evidence="2 3" key="2">
    <citation type="journal article" date="2021" name="Microorganisms">
        <title>The Ever-Expanding Pseudomonas Genus: Description of 43 New Species and Partition of the Pseudomonas putida Group.</title>
        <authorList>
            <person name="Girard L."/>
            <person name="Lood C."/>
            <person name="Hofte M."/>
            <person name="Vandamme P."/>
            <person name="Rokni-Zadeh H."/>
            <person name="van Noort V."/>
            <person name="Lavigne R."/>
            <person name="De Mot R."/>
        </authorList>
    </citation>
    <scope>NUCLEOTIDE SEQUENCE [LARGE SCALE GENOMIC DNA]</scope>
    <source>
        <strain evidence="2 3">RW8P3</strain>
    </source>
</reference>
<feature type="signal peptide" evidence="1">
    <location>
        <begin position="1"/>
        <end position="22"/>
    </location>
</feature>
<dbReference type="InterPro" id="IPR009468">
    <property type="entry name" value="DUF1090"/>
</dbReference>